<feature type="region of interest" description="Disordered" evidence="1">
    <location>
        <begin position="1"/>
        <end position="38"/>
    </location>
</feature>
<dbReference type="InterPro" id="IPR001900">
    <property type="entry name" value="RNase_II/R"/>
</dbReference>
<sequence length="856" mass="96033">MVAAQSDVRAPSMEKASFEAETGPDMGEEDNGSGAGEMYTPGTFIEIRRNETLTHGVVLGQMVIDSRWHIVSMSPNGELWFPLRDDVMFAVPALVTPELARRCTTRFVVTEEVPLQARIKVLQLMRQVELAVQAAATDIVRKDVNIYGKVRSRNPDEWATTTVTEVARSLYSKPTLVETFATHKYLMGKPQWFVAKHSYKVSQTFNVRPASHVKILDKVTNWSRRQDSPIADFAQRAIPIIAANRKLHHETRDEVPSQRPAKHAWTPEDTTILEFLHHSLRPSRSTQTDPYSLGQSAILRKLDPDGEVSDHQVHMALIDLGVYAPWQDLFSLRRDLDLDQDDPETSPKAQALDALVQRSLSAPAPSGPLGPEDFHPSDPLDHLRHDFGDMPIYVIDDQFAKELDDGFSIEAVPGEPDTHWVHVHIADPTSTIPPTHILAQQAEKRSQSSYFIHRSWPLFPNSLMFSGRPGFSLSQTENRVLTFSSKINAAGELVDSVVRPGIARNFLTMSYDQVDMAVTGKISARSFPLIPTPPLPTMPPLLDWQVADLRTMGKIRARIVQHRLRMGIIDSDNERATITKFVTPKNIESPTMGASEFRGFPEFEYFVAKVTDLERGSRGMVAEAMKIACRTAARWCAERGVQVLYRTGTPIDASFEALQKLLALRDENGYVDVAVITANVFFMPTADYSLTPGAHWSMAAAEGEGYTRATSPLRRFADLLGHYQIQRSLLGQKPYFDTAFLERYRGWVTTDDRLKKRSESLHLRSWVLTALQRSIAAPRTDMLDPLANMRAVLGKPPRSNAVLNERQSEVRIPSLGISATLLDIPEDFEWVISSSIRVKIKEIRLGVRPQLIVCPI</sequence>
<dbReference type="EMBL" id="JARKIE010000005">
    <property type="protein sequence ID" value="KAJ7707463.1"/>
    <property type="molecule type" value="Genomic_DNA"/>
</dbReference>
<organism evidence="3 4">
    <name type="scientific">Mycena rosella</name>
    <name type="common">Pink bonnet</name>
    <name type="synonym">Agaricus rosellus</name>
    <dbReference type="NCBI Taxonomy" id="1033263"/>
    <lineage>
        <taxon>Eukaryota</taxon>
        <taxon>Fungi</taxon>
        <taxon>Dikarya</taxon>
        <taxon>Basidiomycota</taxon>
        <taxon>Agaricomycotina</taxon>
        <taxon>Agaricomycetes</taxon>
        <taxon>Agaricomycetidae</taxon>
        <taxon>Agaricales</taxon>
        <taxon>Marasmiineae</taxon>
        <taxon>Mycenaceae</taxon>
        <taxon>Mycena</taxon>
    </lineage>
</organism>
<name>A0AAD7MA10_MYCRO</name>
<evidence type="ECO:0000313" key="4">
    <source>
        <dbReference type="Proteomes" id="UP001221757"/>
    </source>
</evidence>
<dbReference type="SMART" id="SM00955">
    <property type="entry name" value="RNB"/>
    <property type="match status" value="1"/>
</dbReference>
<dbReference type="GO" id="GO:0006402">
    <property type="term" value="P:mRNA catabolic process"/>
    <property type="evidence" value="ECO:0007669"/>
    <property type="project" value="TreeGrafter"/>
</dbReference>
<accession>A0AAD7MA10</accession>
<feature type="domain" description="RNB" evidence="2">
    <location>
        <begin position="384"/>
        <end position="731"/>
    </location>
</feature>
<dbReference type="InterPro" id="IPR050180">
    <property type="entry name" value="RNR_Ribonuclease"/>
</dbReference>
<dbReference type="PANTHER" id="PTHR23355">
    <property type="entry name" value="RIBONUCLEASE"/>
    <property type="match status" value="1"/>
</dbReference>
<dbReference type="PANTHER" id="PTHR23355:SF65">
    <property type="entry name" value="EXORIBONUCLEASE CYT-4, PUTATIVE (AFU_ORTHOLOGUE AFUA_7G01550)-RELATED"/>
    <property type="match status" value="1"/>
</dbReference>
<evidence type="ECO:0000313" key="3">
    <source>
        <dbReference type="EMBL" id="KAJ7707463.1"/>
    </source>
</evidence>
<reference evidence="3" key="1">
    <citation type="submission" date="2023-03" db="EMBL/GenBank/DDBJ databases">
        <title>Massive genome expansion in bonnet fungi (Mycena s.s.) driven by repeated elements and novel gene families across ecological guilds.</title>
        <authorList>
            <consortium name="Lawrence Berkeley National Laboratory"/>
            <person name="Harder C.B."/>
            <person name="Miyauchi S."/>
            <person name="Viragh M."/>
            <person name="Kuo A."/>
            <person name="Thoen E."/>
            <person name="Andreopoulos B."/>
            <person name="Lu D."/>
            <person name="Skrede I."/>
            <person name="Drula E."/>
            <person name="Henrissat B."/>
            <person name="Morin E."/>
            <person name="Kohler A."/>
            <person name="Barry K."/>
            <person name="LaButti K."/>
            <person name="Morin E."/>
            <person name="Salamov A."/>
            <person name="Lipzen A."/>
            <person name="Mereny Z."/>
            <person name="Hegedus B."/>
            <person name="Baldrian P."/>
            <person name="Stursova M."/>
            <person name="Weitz H."/>
            <person name="Taylor A."/>
            <person name="Grigoriev I.V."/>
            <person name="Nagy L.G."/>
            <person name="Martin F."/>
            <person name="Kauserud H."/>
        </authorList>
    </citation>
    <scope>NUCLEOTIDE SEQUENCE</scope>
    <source>
        <strain evidence="3">CBHHK067</strain>
    </source>
</reference>
<proteinExistence type="predicted"/>
<comment type="caution">
    <text evidence="3">The sequence shown here is derived from an EMBL/GenBank/DDBJ whole genome shotgun (WGS) entry which is preliminary data.</text>
</comment>
<dbReference type="Pfam" id="PF00773">
    <property type="entry name" value="RNB"/>
    <property type="match status" value="1"/>
</dbReference>
<dbReference type="AlphaFoldDB" id="A0AAD7MA10"/>
<protein>
    <recommendedName>
        <fullName evidence="2">RNB domain-containing protein</fullName>
    </recommendedName>
</protein>
<evidence type="ECO:0000259" key="2">
    <source>
        <dbReference type="SMART" id="SM00955"/>
    </source>
</evidence>
<dbReference type="GO" id="GO:0003723">
    <property type="term" value="F:RNA binding"/>
    <property type="evidence" value="ECO:0007669"/>
    <property type="project" value="InterPro"/>
</dbReference>
<dbReference type="InterPro" id="IPR012340">
    <property type="entry name" value="NA-bd_OB-fold"/>
</dbReference>
<dbReference type="GO" id="GO:0000932">
    <property type="term" value="C:P-body"/>
    <property type="evidence" value="ECO:0007669"/>
    <property type="project" value="TreeGrafter"/>
</dbReference>
<evidence type="ECO:0000256" key="1">
    <source>
        <dbReference type="SAM" id="MobiDB-lite"/>
    </source>
</evidence>
<dbReference type="GO" id="GO:0000175">
    <property type="term" value="F:3'-5'-RNA exonuclease activity"/>
    <property type="evidence" value="ECO:0007669"/>
    <property type="project" value="TreeGrafter"/>
</dbReference>
<dbReference type="SUPFAM" id="SSF50249">
    <property type="entry name" value="Nucleic acid-binding proteins"/>
    <property type="match status" value="1"/>
</dbReference>
<dbReference type="Proteomes" id="UP001221757">
    <property type="component" value="Unassembled WGS sequence"/>
</dbReference>
<gene>
    <name evidence="3" type="ORF">B0H17DRAFT_917772</name>
</gene>
<keyword evidence="4" id="KW-1185">Reference proteome</keyword>